<protein>
    <recommendedName>
        <fullName evidence="1">Pyridoxamine 5'-phosphate oxidase N-terminal domain-containing protein</fullName>
    </recommendedName>
</protein>
<dbReference type="AlphaFoldDB" id="A0A330L1M3"/>
<dbReference type="RefSeq" id="WP_121987698.1">
    <property type="nucleotide sequence ID" value="NZ_OUNR01000001.1"/>
</dbReference>
<dbReference type="EMBL" id="OUNR01000001">
    <property type="protein sequence ID" value="SPP63113.1"/>
    <property type="molecule type" value="Genomic_DNA"/>
</dbReference>
<dbReference type="PANTHER" id="PTHR39336:SF1">
    <property type="entry name" value="PYRIDOXAMINE PHOSPHATE OXIDASE FAMILY PROTEIN (AFU_ORTHOLOGUE AFUA_6G11440)"/>
    <property type="match status" value="1"/>
</dbReference>
<dbReference type="SUPFAM" id="SSF50475">
    <property type="entry name" value="FMN-binding split barrel"/>
    <property type="match status" value="1"/>
</dbReference>
<dbReference type="InParanoid" id="A0A330L1M3"/>
<keyword evidence="3" id="KW-1185">Reference proteome</keyword>
<dbReference type="Gene3D" id="2.30.110.10">
    <property type="entry name" value="Electron Transport, Fmn-binding Protein, Chain A"/>
    <property type="match status" value="1"/>
</dbReference>
<evidence type="ECO:0000313" key="3">
    <source>
        <dbReference type="Proteomes" id="UP000248168"/>
    </source>
</evidence>
<evidence type="ECO:0000259" key="1">
    <source>
        <dbReference type="Pfam" id="PF01243"/>
    </source>
</evidence>
<dbReference type="InterPro" id="IPR012349">
    <property type="entry name" value="Split_barrel_FMN-bd"/>
</dbReference>
<gene>
    <name evidence="2" type="ORF">NITLEN_10199</name>
</gene>
<dbReference type="Pfam" id="PF01243">
    <property type="entry name" value="PNPOx_N"/>
    <property type="match status" value="1"/>
</dbReference>
<dbReference type="OrthoDB" id="115989at2"/>
<sequence length="186" mass="20824">MAQRYPELSDSHIQFIAKQKIFFVSTATAESRVNVSPKGMDALRVLSPRRVVWLNVTGSGNETSAHVQHDPRMTLMFCAFEGPPVILRLYGTATVIHQGDVEWSELSSLFPPLPGARQIFDMTLDLVQTSCGMAVPYLSYTGDRELLNEWAGKKGEEGIRQYWKEKNQLSLDGLPTNILDHKGENS</sequence>
<dbReference type="PANTHER" id="PTHR39336">
    <property type="entry name" value="PYRIDOXAMINE PHOSPHATE OXIDASE FAMILY PROTEIN (AFU_ORTHOLOGUE AFUA_6G11440)"/>
    <property type="match status" value="1"/>
</dbReference>
<evidence type="ECO:0000313" key="2">
    <source>
        <dbReference type="EMBL" id="SPP63113.1"/>
    </source>
</evidence>
<reference evidence="3" key="1">
    <citation type="submission" date="2018-04" db="EMBL/GenBank/DDBJ databases">
        <authorList>
            <person name="Lucker S."/>
            <person name="Sakoula D."/>
        </authorList>
    </citation>
    <scope>NUCLEOTIDE SEQUENCE [LARGE SCALE GENOMIC DNA]</scope>
</reference>
<proteinExistence type="predicted"/>
<dbReference type="InterPro" id="IPR011576">
    <property type="entry name" value="Pyridox_Oxase_N"/>
</dbReference>
<dbReference type="Proteomes" id="UP000248168">
    <property type="component" value="Unassembled WGS sequence"/>
</dbReference>
<feature type="domain" description="Pyridoxamine 5'-phosphate oxidase N-terminal" evidence="1">
    <location>
        <begin position="12"/>
        <end position="129"/>
    </location>
</feature>
<name>A0A330L1M3_9BACT</name>
<organism evidence="2 3">
    <name type="scientific">Nitrospira lenta</name>
    <dbReference type="NCBI Taxonomy" id="1436998"/>
    <lineage>
        <taxon>Bacteria</taxon>
        <taxon>Pseudomonadati</taxon>
        <taxon>Nitrospirota</taxon>
        <taxon>Nitrospiria</taxon>
        <taxon>Nitrospirales</taxon>
        <taxon>Nitrospiraceae</taxon>
        <taxon>Nitrospira</taxon>
    </lineage>
</organism>
<accession>A0A330L1M3</accession>